<dbReference type="InterPro" id="IPR000014">
    <property type="entry name" value="PAS"/>
</dbReference>
<dbReference type="SUPFAM" id="SSF53850">
    <property type="entry name" value="Periplasmic binding protein-like II"/>
    <property type="match status" value="1"/>
</dbReference>
<dbReference type="SMART" id="SM00091">
    <property type="entry name" value="PAS"/>
    <property type="match status" value="1"/>
</dbReference>
<dbReference type="SUPFAM" id="SSF55073">
    <property type="entry name" value="Nucleotide cyclase"/>
    <property type="match status" value="1"/>
</dbReference>
<dbReference type="PANTHER" id="PTHR44757">
    <property type="entry name" value="DIGUANYLATE CYCLASE DGCP"/>
    <property type="match status" value="1"/>
</dbReference>
<dbReference type="InterPro" id="IPR001610">
    <property type="entry name" value="PAC"/>
</dbReference>
<evidence type="ECO:0000259" key="2">
    <source>
        <dbReference type="PROSITE" id="PS50112"/>
    </source>
</evidence>
<dbReference type="PROSITE" id="PS50113">
    <property type="entry name" value="PAC"/>
    <property type="match status" value="1"/>
</dbReference>
<dbReference type="Pfam" id="PF13426">
    <property type="entry name" value="PAS_9"/>
    <property type="match status" value="1"/>
</dbReference>
<dbReference type="CDD" id="cd13704">
    <property type="entry name" value="PBP2_HisK"/>
    <property type="match status" value="1"/>
</dbReference>
<sequence length="999" mass="111747">MDAPQPRRWQYIALGSILLLSLVYTVPSAAEPGGILLTEEERLFLEQNEPIVFVSQTRYPPFEFIDANQQRRGMMVELAQWIATEAGFHAEFTDTVFQQAQQRVLSGDAHVLTSFFYSEARDQQFDFTQTVFEVPASIFVATQRPDIAMVSDLDGKRVATQRSDYAKEFLATLDLDFELVETDDFASAAQAVIEGSADAMVGDEQIVLYYLYSNGLHELMKRVGEPLYVGLNAMAVAEGNHLLQSILDKGVDHARASGTLDRLHEKWVGAELPGRSFAWQAYWPYAAGLALLVAMVVAWNVRLRQLVSRKTAELELAASVFRHAREGIVITDAKGDIIEVNEAFTRITGYQRDEVMGKNPRLLQSGHQEVGFYRALWKELLEKGAWEGELWNRRKNGENYPELLTISKVCDKQGQTSHFVAVFTDISRQKEHERQLESMAFFDGLTGLPNRILLADRLRQAMLAARRSGCKVSLAYIDLDGFKEINDRLGHDVGDRVLVTIAERLTSALREADTVARLGGDEFIIVFPEQRDVVTVSGLIVRLLRHIAEPIDIEETLLQVSGSIGVVHFSPEDEIEPEQLIRQADQAMYQAKQAGKNRFHIFDAEHDRAVRGHHESVERMRQALADDEFVLYYQPKVNMATGEVLGVEALIRWQHPERGLLAPASFLPAIQQHPLAIVLGEWVLAEALSQFDAWVDAGIRLPVSINIDAIQIQQGDFVERLRAEVECHPSLGPGDLELEVLETNALEDIPHVASVMSSCRAFGVAFALDDFGTGYSSLSYLRHFPASVLKIDRSFVRDMLDNPADLTMLEAVLGLAVAFRRGIIAEGVETLLHGRMLLAMGYELGQGYAIARPMPADAIPDWLQTWRPDESWRQRQCALPEERQAIYAMVDHRACAAGVLNYLRGAQSEPPEANCNQCRLGVWLSCRERGQAGLTPKMKRIASLHASYGQLAQEALLLKPGGSSEDLHQHASQVAQVSEELQDVLQFWINESNLAQGKL</sequence>
<evidence type="ECO:0000256" key="1">
    <source>
        <dbReference type="ARBA" id="ARBA00001946"/>
    </source>
</evidence>
<dbReference type="CDD" id="cd01949">
    <property type="entry name" value="GGDEF"/>
    <property type="match status" value="1"/>
</dbReference>
<dbReference type="Gene3D" id="3.30.70.270">
    <property type="match status" value="1"/>
</dbReference>
<dbReference type="SUPFAM" id="SSF141868">
    <property type="entry name" value="EAL domain-like"/>
    <property type="match status" value="1"/>
</dbReference>
<dbReference type="Gene3D" id="1.20.120.30">
    <property type="entry name" value="Aspartate receptor, ligand-binding domain"/>
    <property type="match status" value="1"/>
</dbReference>
<evidence type="ECO:0000259" key="4">
    <source>
        <dbReference type="PROSITE" id="PS50883"/>
    </source>
</evidence>
<keyword evidence="7" id="KW-1185">Reference proteome</keyword>
<dbReference type="PANTHER" id="PTHR44757:SF2">
    <property type="entry name" value="BIOFILM ARCHITECTURE MAINTENANCE PROTEIN MBAA"/>
    <property type="match status" value="1"/>
</dbReference>
<reference evidence="6 7" key="2">
    <citation type="submission" date="2016-02" db="EMBL/GenBank/DDBJ databases">
        <authorList>
            <person name="Wen L."/>
            <person name="He K."/>
            <person name="Yang H."/>
        </authorList>
    </citation>
    <scope>NUCLEOTIDE SEQUENCE [LARGE SCALE GENOMIC DNA]</scope>
    <source>
        <strain evidence="6 7">AGD 8-3</strain>
    </source>
</reference>
<dbReference type="InterPro" id="IPR029787">
    <property type="entry name" value="Nucleotide_cyclase"/>
</dbReference>
<name>A0A125R0C9_9GAMM</name>
<dbReference type="EMBL" id="CP014226">
    <property type="protein sequence ID" value="AMD01712.1"/>
    <property type="molecule type" value="Genomic_DNA"/>
</dbReference>
<dbReference type="STRING" id="507626.LOKO_02659"/>
<feature type="domain" description="EAL" evidence="4">
    <location>
        <begin position="613"/>
        <end position="867"/>
    </location>
</feature>
<proteinExistence type="predicted"/>
<dbReference type="Pfam" id="PF00563">
    <property type="entry name" value="EAL"/>
    <property type="match status" value="1"/>
</dbReference>
<dbReference type="CDD" id="cd00130">
    <property type="entry name" value="PAS"/>
    <property type="match status" value="1"/>
</dbReference>
<dbReference type="InterPro" id="IPR035919">
    <property type="entry name" value="EAL_sf"/>
</dbReference>
<dbReference type="NCBIfam" id="TIGR00229">
    <property type="entry name" value="sensory_box"/>
    <property type="match status" value="1"/>
</dbReference>
<dbReference type="Gene3D" id="3.40.190.10">
    <property type="entry name" value="Periplasmic binding protein-like II"/>
    <property type="match status" value="2"/>
</dbReference>
<evidence type="ECO:0000313" key="6">
    <source>
        <dbReference type="EMBL" id="AMD01712.1"/>
    </source>
</evidence>
<dbReference type="EC" id="3.1.4.52" evidence="6"/>
<dbReference type="Pfam" id="PF00497">
    <property type="entry name" value="SBP_bac_3"/>
    <property type="match status" value="1"/>
</dbReference>
<dbReference type="InterPro" id="IPR035965">
    <property type="entry name" value="PAS-like_dom_sf"/>
</dbReference>
<gene>
    <name evidence="6" type="primary">gmr_6</name>
    <name evidence="6" type="ORF">LOKO_02659</name>
</gene>
<dbReference type="InterPro" id="IPR001638">
    <property type="entry name" value="Solute-binding_3/MltF_N"/>
</dbReference>
<reference evidence="6 7" key="1">
    <citation type="journal article" date="2016" name="Genome Announc.">
        <title>Draft Genome Sequence of 'Halomonas chromatireducens' Strain AGD 8-3, a Haloalkaliphilic Chromate- and Selenite-Reducing Gammaproteobacterium.</title>
        <authorList>
            <person name="Sharko F.S."/>
            <person name="Shapovalova A.A."/>
            <person name="Tsygankova S.V."/>
            <person name="Komova A.V."/>
            <person name="Boulygina E.S."/>
            <person name="Teslyuk A.B."/>
            <person name="Gotovtsev P.M."/>
            <person name="Namsaraev Z.B."/>
            <person name="Khijniak T.V."/>
            <person name="Nedoluzhko A.V."/>
            <person name="Vasilov R.G."/>
        </authorList>
    </citation>
    <scope>NUCLEOTIDE SEQUENCE [LARGE SCALE GENOMIC DNA]</scope>
    <source>
        <strain evidence="6 7">AGD 8-3</strain>
    </source>
</reference>
<dbReference type="SMART" id="SM00062">
    <property type="entry name" value="PBPb"/>
    <property type="match status" value="1"/>
</dbReference>
<comment type="cofactor">
    <cofactor evidence="1">
        <name>Mg(2+)</name>
        <dbReference type="ChEBI" id="CHEBI:18420"/>
    </cofactor>
</comment>
<dbReference type="Pfam" id="PF00990">
    <property type="entry name" value="GGDEF"/>
    <property type="match status" value="1"/>
</dbReference>
<dbReference type="InterPro" id="IPR043128">
    <property type="entry name" value="Rev_trsase/Diguanyl_cyclase"/>
</dbReference>
<evidence type="ECO:0000313" key="7">
    <source>
        <dbReference type="Proteomes" id="UP000063387"/>
    </source>
</evidence>
<dbReference type="PROSITE" id="PS50883">
    <property type="entry name" value="EAL"/>
    <property type="match status" value="1"/>
</dbReference>
<feature type="domain" description="PAC" evidence="3">
    <location>
        <begin position="386"/>
        <end position="438"/>
    </location>
</feature>
<evidence type="ECO:0000259" key="3">
    <source>
        <dbReference type="PROSITE" id="PS50113"/>
    </source>
</evidence>
<dbReference type="PROSITE" id="PS50887">
    <property type="entry name" value="GGDEF"/>
    <property type="match status" value="1"/>
</dbReference>
<keyword evidence="6" id="KW-0378">Hydrolase</keyword>
<feature type="domain" description="PAS" evidence="2">
    <location>
        <begin position="313"/>
        <end position="359"/>
    </location>
</feature>
<dbReference type="InterPro" id="IPR000160">
    <property type="entry name" value="GGDEF_dom"/>
</dbReference>
<evidence type="ECO:0000259" key="5">
    <source>
        <dbReference type="PROSITE" id="PS50887"/>
    </source>
</evidence>
<dbReference type="AlphaFoldDB" id="A0A125R0C9"/>
<dbReference type="SUPFAM" id="SSF55785">
    <property type="entry name" value="PYP-like sensor domain (PAS domain)"/>
    <property type="match status" value="1"/>
</dbReference>
<dbReference type="InterPro" id="IPR001633">
    <property type="entry name" value="EAL_dom"/>
</dbReference>
<dbReference type="InterPro" id="IPR000700">
    <property type="entry name" value="PAS-assoc_C"/>
</dbReference>
<dbReference type="PATRIC" id="fig|507626.3.peg.2654"/>
<feature type="domain" description="GGDEF" evidence="5">
    <location>
        <begin position="470"/>
        <end position="604"/>
    </location>
</feature>
<dbReference type="PROSITE" id="PS50112">
    <property type="entry name" value="PAS"/>
    <property type="match status" value="1"/>
</dbReference>
<dbReference type="Gene3D" id="3.20.20.450">
    <property type="entry name" value="EAL domain"/>
    <property type="match status" value="1"/>
</dbReference>
<dbReference type="SMART" id="SM00052">
    <property type="entry name" value="EAL"/>
    <property type="match status" value="1"/>
</dbReference>
<dbReference type="CDD" id="cd01948">
    <property type="entry name" value="EAL"/>
    <property type="match status" value="1"/>
</dbReference>
<dbReference type="Proteomes" id="UP000063387">
    <property type="component" value="Chromosome"/>
</dbReference>
<organism evidence="6 7">
    <name type="scientific">Halomonas chromatireducens</name>
    <dbReference type="NCBI Taxonomy" id="507626"/>
    <lineage>
        <taxon>Bacteria</taxon>
        <taxon>Pseudomonadati</taxon>
        <taxon>Pseudomonadota</taxon>
        <taxon>Gammaproteobacteria</taxon>
        <taxon>Oceanospirillales</taxon>
        <taxon>Halomonadaceae</taxon>
        <taxon>Halomonas</taxon>
    </lineage>
</organism>
<protein>
    <submittedName>
        <fullName evidence="6">Cyclic di-GMP phosphodiesterase Gmr</fullName>
        <ecNumber evidence="6">3.1.4.52</ecNumber>
    </submittedName>
</protein>
<dbReference type="FunFam" id="3.30.70.270:FF:000001">
    <property type="entry name" value="Diguanylate cyclase domain protein"/>
    <property type="match status" value="1"/>
</dbReference>
<accession>A0A125R0C9</accession>
<dbReference type="InterPro" id="IPR052155">
    <property type="entry name" value="Biofilm_reg_signaling"/>
</dbReference>
<dbReference type="KEGG" id="hco:LOKO_02659"/>
<dbReference type="SMART" id="SM00086">
    <property type="entry name" value="PAC"/>
    <property type="match status" value="1"/>
</dbReference>
<dbReference type="SMART" id="SM00267">
    <property type="entry name" value="GGDEF"/>
    <property type="match status" value="1"/>
</dbReference>
<dbReference type="Gene3D" id="3.30.450.20">
    <property type="entry name" value="PAS domain"/>
    <property type="match status" value="1"/>
</dbReference>
<dbReference type="GO" id="GO:0071111">
    <property type="term" value="F:cyclic-guanylate-specific phosphodiesterase activity"/>
    <property type="evidence" value="ECO:0007669"/>
    <property type="project" value="UniProtKB-EC"/>
</dbReference>
<dbReference type="NCBIfam" id="TIGR00254">
    <property type="entry name" value="GGDEF"/>
    <property type="match status" value="1"/>
</dbReference>